<evidence type="ECO:0000313" key="1">
    <source>
        <dbReference type="EMBL" id="NME61973.1"/>
    </source>
</evidence>
<dbReference type="Pfam" id="PF13651">
    <property type="entry name" value="EcoRI_methylase"/>
    <property type="match status" value="1"/>
</dbReference>
<dbReference type="AlphaFoldDB" id="A0A7X9NQI1"/>
<dbReference type="EMBL" id="JABAGI010000003">
    <property type="protein sequence ID" value="NME61973.1"/>
    <property type="molecule type" value="Genomic_DNA"/>
</dbReference>
<protein>
    <submittedName>
        <fullName evidence="1">Uncharacterized protein</fullName>
    </submittedName>
</protein>
<evidence type="ECO:0000313" key="2">
    <source>
        <dbReference type="Proteomes" id="UP000588369"/>
    </source>
</evidence>
<gene>
    <name evidence="1" type="ORF">HF844_04040</name>
</gene>
<dbReference type="RefSeq" id="WP_168984067.1">
    <property type="nucleotide sequence ID" value="NZ_JABAGI010000003.1"/>
</dbReference>
<name>A0A7X9NQI1_9BIFI</name>
<comment type="caution">
    <text evidence="1">The sequence shown here is derived from an EMBL/GenBank/DDBJ whole genome shotgun (WGS) entry which is preliminary data.</text>
</comment>
<proteinExistence type="predicted"/>
<organism evidence="1 2">
    <name type="scientific">Bifidobacterium thermophilum</name>
    <dbReference type="NCBI Taxonomy" id="33905"/>
    <lineage>
        <taxon>Bacteria</taxon>
        <taxon>Bacillati</taxon>
        <taxon>Actinomycetota</taxon>
        <taxon>Actinomycetes</taxon>
        <taxon>Bifidobacteriales</taxon>
        <taxon>Bifidobacteriaceae</taxon>
        <taxon>Bifidobacterium</taxon>
    </lineage>
</organism>
<accession>A0A7X9NQI1</accession>
<dbReference type="InterPro" id="IPR025247">
    <property type="entry name" value="EcoRI-like_methylase"/>
</dbReference>
<dbReference type="Proteomes" id="UP000588369">
    <property type="component" value="Unassembled WGS sequence"/>
</dbReference>
<reference evidence="1 2" key="1">
    <citation type="submission" date="2020-04" db="EMBL/GenBank/DDBJ databases">
        <authorList>
            <person name="Hitch T.C.A."/>
            <person name="Wylensek D."/>
            <person name="Clavel T."/>
        </authorList>
    </citation>
    <scope>NUCLEOTIDE SEQUENCE [LARGE SCALE GENOMIC DNA]</scope>
    <source>
        <strain evidence="1 2">BSM-130-P53-3C</strain>
    </source>
</reference>
<sequence>MSDWFTPFREVEREVYLRLGAPGAPSLDGATVLCPANDPDWSGFTRFFAAAHGRLGLHRVLAVGYRPGRLFEASGRTDWSVRFVRDLDGDGDWRSPEVSALRDAADLVAAAPPFGMLDGFLDWAAGRHVIVLAGMVDVCHANIVHMLRDGELAVDGGRPIMMSPTPETAPDVSYQPRPVVWLSDMGAPLPPPPLQLDTMAGNLRYNTRLKKALVRESGSADGYPMLDGTDILEVPSVSGIPSDWAGRMAVPVSFWPKWNPGQFEPLGPARSPTVNGRRLYARLLIRRTHTATV</sequence>